<dbReference type="PANTHER" id="PTHR37019">
    <property type="entry name" value="CHROMOSOME 1, WHOLE GENOME SHOTGUN SEQUENCE"/>
    <property type="match status" value="1"/>
</dbReference>
<evidence type="ECO:0000259" key="2">
    <source>
        <dbReference type="Pfam" id="PF24803"/>
    </source>
</evidence>
<gene>
    <name evidence="3" type="ORF">TCE0_034r10622</name>
</gene>
<name>A0A6V8HD67_TALPI</name>
<dbReference type="PANTHER" id="PTHR37019:SF1">
    <property type="entry name" value="EXPERA DOMAIN-CONTAINING PROTEIN"/>
    <property type="match status" value="1"/>
</dbReference>
<dbReference type="AlphaFoldDB" id="A0A6V8HD67"/>
<feature type="transmembrane region" description="Helical" evidence="1">
    <location>
        <begin position="12"/>
        <end position="32"/>
    </location>
</feature>
<accession>A0A6V8HD67</accession>
<feature type="transmembrane region" description="Helical" evidence="1">
    <location>
        <begin position="88"/>
        <end position="107"/>
    </location>
</feature>
<keyword evidence="4" id="KW-1185">Reference proteome</keyword>
<dbReference type="Pfam" id="PF24803">
    <property type="entry name" value="DUF7704"/>
    <property type="match status" value="1"/>
</dbReference>
<keyword evidence="1" id="KW-0472">Membrane</keyword>
<comment type="caution">
    <text evidence="3">The sequence shown here is derived from an EMBL/GenBank/DDBJ whole genome shotgun (WGS) entry which is preliminary data.</text>
</comment>
<dbReference type="EMBL" id="DF933830">
    <property type="protein sequence ID" value="GAM39241.1"/>
    <property type="molecule type" value="Genomic_DNA"/>
</dbReference>
<sequence>MASNEIALYYKVFFLFVEPLFALFGAICAGLYPGHYLAMTEHLPSSIGILPLGIHVSLRQLANMYLLFTLNEALVLRVTNDQRVWRMLLLNLAIADIGHLISVAPLGVGIYCDVTRWNSMDWGNVPFVYLGLTSRFCFLMGWGVKSKRD</sequence>
<reference evidence="4" key="1">
    <citation type="journal article" date="2015" name="Genome Announc.">
        <title>Draft genome sequence of Talaromyces cellulolyticus strain Y-94, a source of lignocellulosic biomass-degrading enzymes.</title>
        <authorList>
            <person name="Fujii T."/>
            <person name="Koike H."/>
            <person name="Sawayama S."/>
            <person name="Yano S."/>
            <person name="Inoue H."/>
        </authorList>
    </citation>
    <scope>NUCLEOTIDE SEQUENCE [LARGE SCALE GENOMIC DNA]</scope>
    <source>
        <strain evidence="4">Y-94</strain>
    </source>
</reference>
<keyword evidence="1" id="KW-0812">Transmembrane</keyword>
<organism evidence="3 4">
    <name type="scientific">Talaromyces pinophilus</name>
    <name type="common">Penicillium pinophilum</name>
    <dbReference type="NCBI Taxonomy" id="128442"/>
    <lineage>
        <taxon>Eukaryota</taxon>
        <taxon>Fungi</taxon>
        <taxon>Dikarya</taxon>
        <taxon>Ascomycota</taxon>
        <taxon>Pezizomycotina</taxon>
        <taxon>Eurotiomycetes</taxon>
        <taxon>Eurotiomycetidae</taxon>
        <taxon>Eurotiales</taxon>
        <taxon>Trichocomaceae</taxon>
        <taxon>Talaromyces</taxon>
        <taxon>Talaromyces sect. Talaromyces</taxon>
    </lineage>
</organism>
<feature type="transmembrane region" description="Helical" evidence="1">
    <location>
        <begin position="52"/>
        <end position="76"/>
    </location>
</feature>
<keyword evidence="1" id="KW-1133">Transmembrane helix</keyword>
<dbReference type="InterPro" id="IPR056121">
    <property type="entry name" value="DUF7704"/>
</dbReference>
<proteinExistence type="predicted"/>
<evidence type="ECO:0000313" key="4">
    <source>
        <dbReference type="Proteomes" id="UP000053095"/>
    </source>
</evidence>
<dbReference type="Proteomes" id="UP000053095">
    <property type="component" value="Unassembled WGS sequence"/>
</dbReference>
<protein>
    <recommendedName>
        <fullName evidence="2">DUF7704 domain-containing protein</fullName>
    </recommendedName>
</protein>
<evidence type="ECO:0000256" key="1">
    <source>
        <dbReference type="SAM" id="Phobius"/>
    </source>
</evidence>
<feature type="transmembrane region" description="Helical" evidence="1">
    <location>
        <begin position="127"/>
        <end position="144"/>
    </location>
</feature>
<evidence type="ECO:0000313" key="3">
    <source>
        <dbReference type="EMBL" id="GAM39241.1"/>
    </source>
</evidence>
<feature type="domain" description="DUF7704" evidence="2">
    <location>
        <begin position="6"/>
        <end position="142"/>
    </location>
</feature>